<evidence type="ECO:0000313" key="1">
    <source>
        <dbReference type="EMBL" id="KIS67436.1"/>
    </source>
</evidence>
<dbReference type="KEGG" id="uma:UMAG_11756"/>
<dbReference type="eggNOG" id="ENOG502R2VG">
    <property type="taxonomic scope" value="Eukaryota"/>
</dbReference>
<dbReference type="EMBL" id="CM003152">
    <property type="protein sequence ID" value="KIS67436.1"/>
    <property type="molecule type" value="Genomic_DNA"/>
</dbReference>
<dbReference type="Proteomes" id="UP000000561">
    <property type="component" value="Chromosome 13"/>
</dbReference>
<accession>A0A0D1DUJ8</accession>
<reference evidence="1 2" key="1">
    <citation type="journal article" date="2006" name="Nature">
        <title>Insights from the genome of the biotrophic fungal plant pathogen Ustilago maydis.</title>
        <authorList>
            <person name="Kamper J."/>
            <person name="Kahmann R."/>
            <person name="Bolker M."/>
            <person name="Ma L.J."/>
            <person name="Brefort T."/>
            <person name="Saville B.J."/>
            <person name="Banuett F."/>
            <person name="Kronstad J.W."/>
            <person name="Gold S.E."/>
            <person name="Muller O."/>
            <person name="Perlin M.H."/>
            <person name="Wosten H.A."/>
            <person name="de Vries R."/>
            <person name="Ruiz-Herrera J."/>
            <person name="Reynaga-Pena C.G."/>
            <person name="Snetselaar K."/>
            <person name="McCann M."/>
            <person name="Perez-Martin J."/>
            <person name="Feldbrugge M."/>
            <person name="Basse C.W."/>
            <person name="Steinberg G."/>
            <person name="Ibeas J.I."/>
            <person name="Holloman W."/>
            <person name="Guzman P."/>
            <person name="Farman M."/>
            <person name="Stajich J.E."/>
            <person name="Sentandreu R."/>
            <person name="Gonzalez-Prieto J.M."/>
            <person name="Kennell J.C."/>
            <person name="Molina L."/>
            <person name="Schirawski J."/>
            <person name="Mendoza-Mendoza A."/>
            <person name="Greilinger D."/>
            <person name="Munch K."/>
            <person name="Rossel N."/>
            <person name="Scherer M."/>
            <person name="Vranes M."/>
            <person name="Ladendorf O."/>
            <person name="Vincon V."/>
            <person name="Fuchs U."/>
            <person name="Sandrock B."/>
            <person name="Meng S."/>
            <person name="Ho E.C."/>
            <person name="Cahill M.J."/>
            <person name="Boyce K.J."/>
            <person name="Klose J."/>
            <person name="Klosterman S.J."/>
            <person name="Deelstra H.J."/>
            <person name="Ortiz-Castellanos L."/>
            <person name="Li W."/>
            <person name="Sanchez-Alonso P."/>
            <person name="Schreier P.H."/>
            <person name="Hauser-Hahn I."/>
            <person name="Vaupel M."/>
            <person name="Koopmann E."/>
            <person name="Friedrich G."/>
            <person name="Voss H."/>
            <person name="Schluter T."/>
            <person name="Margolis J."/>
            <person name="Platt D."/>
            <person name="Swimmer C."/>
            <person name="Gnirke A."/>
            <person name="Chen F."/>
            <person name="Vysotskaia V."/>
            <person name="Mannhaupt G."/>
            <person name="Guldener U."/>
            <person name="Munsterkotter M."/>
            <person name="Haase D."/>
            <person name="Oesterheld M."/>
            <person name="Mewes H.W."/>
            <person name="Mauceli E.W."/>
            <person name="DeCaprio D."/>
            <person name="Wade C.M."/>
            <person name="Butler J."/>
            <person name="Young S."/>
            <person name="Jaffe D.B."/>
            <person name="Calvo S."/>
            <person name="Nusbaum C."/>
            <person name="Galagan J."/>
            <person name="Birren B.W."/>
        </authorList>
    </citation>
    <scope>NUCLEOTIDE SEQUENCE [LARGE SCALE GENOMIC DNA]</scope>
    <source>
        <strain evidence="2">DSM 14603 / FGSC 9021 / UM521</strain>
    </source>
</reference>
<dbReference type="RefSeq" id="XP_011390997.1">
    <property type="nucleotide sequence ID" value="XM_011392695.1"/>
</dbReference>
<gene>
    <name evidence="1" type="ORF">UMAG_11756</name>
</gene>
<dbReference type="OrthoDB" id="2556020at2759"/>
<dbReference type="GeneID" id="23567605"/>
<proteinExistence type="predicted"/>
<name>A0A0D1DUJ8_MYCMD</name>
<protein>
    <submittedName>
        <fullName evidence="1">Uncharacterized protein</fullName>
    </submittedName>
</protein>
<dbReference type="InParanoid" id="A0A0D1DUJ8"/>
<evidence type="ECO:0000313" key="2">
    <source>
        <dbReference type="Proteomes" id="UP000000561"/>
    </source>
</evidence>
<keyword evidence="2" id="KW-1185">Reference proteome</keyword>
<sequence>MRQRMLGLSSTAPHAYDSETSYDTSLSDMIASQHAFACWLSRPPIELDIDTTNIASVASALFSLREKTMQVACCSDTDPIDECEYQVWCCDAWHMQRKARRLVVCPEAETRLCMMLVLGQDDEWKLDNLFVLSKSEQARVMAGLHPCMPSCTRVHQMQTRSDAEEGGAEYINDADDFWAGVSDDEQDHARVTSMASSSIARLGTEVPAGAVEDSRMSSTGQAPTTEHQAAIRDIIRGAYTLHRLSRADTSDADSIEHFIHLVRSTISTLHGAPS</sequence>
<dbReference type="VEuPathDB" id="FungiDB:UMAG_11756"/>
<dbReference type="AlphaFoldDB" id="A0A0D1DUJ8"/>
<organism evidence="1 2">
    <name type="scientific">Mycosarcoma maydis</name>
    <name type="common">Corn smut fungus</name>
    <name type="synonym">Ustilago maydis</name>
    <dbReference type="NCBI Taxonomy" id="5270"/>
    <lineage>
        <taxon>Eukaryota</taxon>
        <taxon>Fungi</taxon>
        <taxon>Dikarya</taxon>
        <taxon>Basidiomycota</taxon>
        <taxon>Ustilaginomycotina</taxon>
        <taxon>Ustilaginomycetes</taxon>
        <taxon>Ustilaginales</taxon>
        <taxon>Ustilaginaceae</taxon>
        <taxon>Mycosarcoma</taxon>
    </lineage>
</organism>